<dbReference type="STRING" id="4097.A0A1S3ZHF9"/>
<feature type="region of interest" description="Disordered" evidence="11">
    <location>
        <begin position="1"/>
        <end position="21"/>
    </location>
</feature>
<dbReference type="OrthoDB" id="1290607at2759"/>
<keyword evidence="4" id="KW-0813">Transport</keyword>
<organism evidence="15">
    <name type="scientific">Nicotiana tabacum</name>
    <name type="common">Common tobacco</name>
    <dbReference type="NCBI Taxonomy" id="4097"/>
    <lineage>
        <taxon>Eukaryota</taxon>
        <taxon>Viridiplantae</taxon>
        <taxon>Streptophyta</taxon>
        <taxon>Embryophyta</taxon>
        <taxon>Tracheophyta</taxon>
        <taxon>Spermatophyta</taxon>
        <taxon>Magnoliopsida</taxon>
        <taxon>eudicotyledons</taxon>
        <taxon>Gunneridae</taxon>
        <taxon>Pentapetalae</taxon>
        <taxon>asterids</taxon>
        <taxon>lamiids</taxon>
        <taxon>Solanales</taxon>
        <taxon>Solanaceae</taxon>
        <taxon>Nicotianoideae</taxon>
        <taxon>Nicotianeae</taxon>
        <taxon>Nicotiana</taxon>
    </lineage>
</organism>
<keyword evidence="6 12" id="KW-1133">Transmembrane helix</keyword>
<comment type="subcellular location">
    <subcellularLocation>
        <location evidence="1">Golgi apparatus membrane</location>
        <topology evidence="1">Single-pass type IV membrane protein</topology>
    </subcellularLocation>
</comment>
<keyword evidence="8 10" id="KW-0175">Coiled coil</keyword>
<protein>
    <recommendedName>
        <fullName evidence="3">Protein CASP</fullName>
    </recommendedName>
</protein>
<evidence type="ECO:0000313" key="15">
    <source>
        <dbReference type="RefSeq" id="XP_016463692.1"/>
    </source>
</evidence>
<dbReference type="Pfam" id="PF25398">
    <property type="entry name" value="CUX1_N"/>
    <property type="match status" value="1"/>
</dbReference>
<keyword evidence="9 12" id="KW-0472">Membrane</keyword>
<evidence type="ECO:0000256" key="2">
    <source>
        <dbReference type="ARBA" id="ARBA00006415"/>
    </source>
</evidence>
<evidence type="ECO:0000256" key="10">
    <source>
        <dbReference type="SAM" id="Coils"/>
    </source>
</evidence>
<dbReference type="OMA" id="WQRRAQD"/>
<reference evidence="15" key="1">
    <citation type="submission" date="2025-08" db="UniProtKB">
        <authorList>
            <consortium name="RefSeq"/>
        </authorList>
    </citation>
    <scope>IDENTIFICATION</scope>
</reference>
<evidence type="ECO:0000256" key="11">
    <source>
        <dbReference type="SAM" id="MobiDB-lite"/>
    </source>
</evidence>
<accession>A0A1S3ZHF9</accession>
<feature type="coiled-coil region" evidence="10">
    <location>
        <begin position="126"/>
        <end position="221"/>
    </location>
</feature>
<evidence type="ECO:0000259" key="14">
    <source>
        <dbReference type="Pfam" id="PF25398"/>
    </source>
</evidence>
<feature type="coiled-coil region" evidence="10">
    <location>
        <begin position="497"/>
        <end position="538"/>
    </location>
</feature>
<dbReference type="PANTHER" id="PTHR14043:SF2">
    <property type="entry name" value="HOMEOBOX PROTEIN CUT"/>
    <property type="match status" value="1"/>
</dbReference>
<dbReference type="KEGG" id="nta:107786687"/>
<feature type="transmembrane region" description="Helical" evidence="12">
    <location>
        <begin position="626"/>
        <end position="647"/>
    </location>
</feature>
<evidence type="ECO:0000256" key="9">
    <source>
        <dbReference type="ARBA" id="ARBA00023136"/>
    </source>
</evidence>
<evidence type="ECO:0000256" key="4">
    <source>
        <dbReference type="ARBA" id="ARBA00022448"/>
    </source>
</evidence>
<sequence>MDPQEGGSERDKAKSTTSSTPLAAVSTYWRDFDLEKERSILDEQGLRIAENQDISQKNRRKLAESTRDFKKASKEDKLSLFNSLLKGYQEEVDNLTKRAKYGENAFLNIYQKLYEAPDPYPIIASSAEKDSRISELESENRKMKVELEEFRMEATHLKNQQATIRRLEERCRQLEQQMEEKVKEVVEIKQRSLAEENQKTLEVLKEREQLLQDQLRQAQESVSTMQKLHELAQSQLFEVHAQSEGERAAKQSEVSLLMDEVERAQTRLLSLEREKGLLRSQLQTANEDNDHKNSDNLDANSALETSLIAKEKFISELNTELHNLENTLSNEREQHMNEIKKLNALLNEKEVALEELKKELQARPTTKLIDDLRKKVKILQAVGYNTIEAEDWEVATSGEEMSKLESLLLDKNRKMEHELTQLKFQLSERTSSLESSEAKIVELTAKLNEQQRLVQKLEDDILKVCAVFSPPILPNPGLLDNAEQRHVSSDQDQNSMLKVICNQRDRFRVRLQETEEEIRRLNEKIGALTSELEKTKADNVKLYGKIRYVQDYNSERVISRGSKKYAEDLESGFSSDVESKYKKMYEDDINPFAAFSKKERDQRYKELGLRDKITLSSGRFLLGNKYARTFAFFYTIGLHILVFTCLYRMSALSNLSHGSEESFVGDKTINLPHAL</sequence>
<evidence type="ECO:0000259" key="13">
    <source>
        <dbReference type="Pfam" id="PF08172"/>
    </source>
</evidence>
<keyword evidence="7" id="KW-0333">Golgi apparatus</keyword>
<dbReference type="Pfam" id="PF08172">
    <property type="entry name" value="CASP_C"/>
    <property type="match status" value="1"/>
</dbReference>
<proteinExistence type="inferred from homology"/>
<dbReference type="InterPro" id="IPR012955">
    <property type="entry name" value="CASP_C"/>
</dbReference>
<feature type="coiled-coil region" evidence="10">
    <location>
        <begin position="433"/>
        <end position="460"/>
    </location>
</feature>
<evidence type="ECO:0000256" key="1">
    <source>
        <dbReference type="ARBA" id="ARBA00004409"/>
    </source>
</evidence>
<dbReference type="InterPro" id="IPR057476">
    <property type="entry name" value="Cux_N"/>
</dbReference>
<keyword evidence="5 12" id="KW-0812">Transmembrane</keyword>
<evidence type="ECO:0000256" key="6">
    <source>
        <dbReference type="ARBA" id="ARBA00022989"/>
    </source>
</evidence>
<evidence type="ECO:0000256" key="3">
    <source>
        <dbReference type="ARBA" id="ARBA00018691"/>
    </source>
</evidence>
<evidence type="ECO:0000256" key="7">
    <source>
        <dbReference type="ARBA" id="ARBA00023034"/>
    </source>
</evidence>
<dbReference type="AlphaFoldDB" id="A0A1S3ZHF9"/>
<dbReference type="GO" id="GO:0006891">
    <property type="term" value="P:intra-Golgi vesicle-mediated transport"/>
    <property type="evidence" value="ECO:0007669"/>
    <property type="project" value="InterPro"/>
</dbReference>
<feature type="coiled-coil region" evidence="10">
    <location>
        <begin position="314"/>
        <end position="363"/>
    </location>
</feature>
<gene>
    <name evidence="15" type="primary">LOC107786687</name>
</gene>
<dbReference type="PANTHER" id="PTHR14043">
    <property type="entry name" value="CCAAT DISPLACEMENT PROTEIN-RELATED"/>
    <property type="match status" value="1"/>
</dbReference>
<evidence type="ECO:0000256" key="5">
    <source>
        <dbReference type="ARBA" id="ARBA00022692"/>
    </source>
</evidence>
<name>A0A1S3ZHF9_TOBAC</name>
<evidence type="ECO:0000256" key="8">
    <source>
        <dbReference type="ARBA" id="ARBA00023054"/>
    </source>
</evidence>
<comment type="similarity">
    <text evidence="2">Belongs to the CASP family.</text>
</comment>
<feature type="domain" description="CASP C-terminal" evidence="13">
    <location>
        <begin position="487"/>
        <end position="652"/>
    </location>
</feature>
<dbReference type="PaxDb" id="4097-A0A1S3ZHF9"/>
<feature type="domain" description="Cux N-terminal" evidence="14">
    <location>
        <begin position="19"/>
        <end position="129"/>
    </location>
</feature>
<dbReference type="RefSeq" id="XP_016463692.1">
    <property type="nucleotide sequence ID" value="XM_016608206.1"/>
</dbReference>
<feature type="coiled-coil region" evidence="10">
    <location>
        <begin position="254"/>
        <end position="288"/>
    </location>
</feature>
<evidence type="ECO:0000256" key="12">
    <source>
        <dbReference type="SAM" id="Phobius"/>
    </source>
</evidence>
<dbReference type="GO" id="GO:0000139">
    <property type="term" value="C:Golgi membrane"/>
    <property type="evidence" value="ECO:0007669"/>
    <property type="project" value="UniProtKB-SubCell"/>
</dbReference>